<reference evidence="1" key="2">
    <citation type="journal article" date="2021" name="Sci. Rep.">
        <title>The distribution of antibiotic resistance genes in chicken gut microbiota commensals.</title>
        <authorList>
            <person name="Juricova H."/>
            <person name="Matiasovicova J."/>
            <person name="Kubasova T."/>
            <person name="Cejkova D."/>
            <person name="Rychlik I."/>
        </authorList>
    </citation>
    <scope>NUCLEOTIDE SEQUENCE</scope>
    <source>
        <strain evidence="1">An559</strain>
    </source>
</reference>
<name>A0A938X8X3_9FIRM</name>
<protein>
    <submittedName>
        <fullName evidence="1">Uncharacterized protein</fullName>
    </submittedName>
</protein>
<reference evidence="1" key="1">
    <citation type="submission" date="2020-08" db="EMBL/GenBank/DDBJ databases">
        <authorList>
            <person name="Cejkova D."/>
            <person name="Kubasova T."/>
            <person name="Jahodarova E."/>
            <person name="Rychlik I."/>
        </authorList>
    </citation>
    <scope>NUCLEOTIDE SEQUENCE</scope>
    <source>
        <strain evidence="1">An559</strain>
    </source>
</reference>
<evidence type="ECO:0000313" key="1">
    <source>
        <dbReference type="EMBL" id="MBM6921396.1"/>
    </source>
</evidence>
<accession>A0A938X8X3</accession>
<comment type="caution">
    <text evidence="1">The sequence shown here is derived from an EMBL/GenBank/DDBJ whole genome shotgun (WGS) entry which is preliminary data.</text>
</comment>
<dbReference type="RefSeq" id="WP_204447311.1">
    <property type="nucleotide sequence ID" value="NZ_JACJKY010000016.1"/>
</dbReference>
<keyword evidence="2" id="KW-1185">Reference proteome</keyword>
<evidence type="ECO:0000313" key="2">
    <source>
        <dbReference type="Proteomes" id="UP000774750"/>
    </source>
</evidence>
<dbReference type="AlphaFoldDB" id="A0A938X8X3"/>
<sequence length="144" mass="16664">MPKLDLYSFHCGIIDCFCEMVAAGLKPLALSEPLPSKEDCEEYLPFVEECAKKHRISFYLELDSLVTDLFPFEKNKNKSHFLFYRDPQVLARYKEIRQEKERYLTANTYDKDARFAIASAFGALLGYPSDGINRLIAQNERPEP</sequence>
<dbReference type="EMBL" id="JACJKY010000016">
    <property type="protein sequence ID" value="MBM6921396.1"/>
    <property type="molecule type" value="Genomic_DNA"/>
</dbReference>
<dbReference type="Proteomes" id="UP000774750">
    <property type="component" value="Unassembled WGS sequence"/>
</dbReference>
<gene>
    <name evidence="1" type="ORF">H6A12_09535</name>
</gene>
<organism evidence="1 2">
    <name type="scientific">Merdimmobilis hominis</name>
    <dbReference type="NCBI Taxonomy" id="2897707"/>
    <lineage>
        <taxon>Bacteria</taxon>
        <taxon>Bacillati</taxon>
        <taxon>Bacillota</taxon>
        <taxon>Clostridia</taxon>
        <taxon>Eubacteriales</taxon>
        <taxon>Oscillospiraceae</taxon>
        <taxon>Merdimmobilis</taxon>
    </lineage>
</organism>
<proteinExistence type="predicted"/>